<sequence length="200" mass="24106">MLKFLSHIVNFKQSSKTLFYILIFLVFTFTTGFKISEKFENILERIPYLNKLLEKDKPPYELLKKTEKSLNDAFWQGAPQFAPDSWEKAQEYFKKAQKFMEEKNYSYAKFYLQKSLEWAQKAQKEALETKKKQRKEAENKLKKLLALHPEIQRDLKWKPRLKLLQELIKYEKFEEFEKELKKIQQELKKKGAKPPSQNLS</sequence>
<dbReference type="Proteomes" id="UP000076964">
    <property type="component" value="Unassembled WGS sequence"/>
</dbReference>
<comment type="caution">
    <text evidence="4">The sequence shown here is derived from an EMBL/GenBank/DDBJ whole genome shotgun (WGS) entry which is preliminary data.</text>
</comment>
<keyword evidence="2" id="KW-0812">Transmembrane</keyword>
<reference evidence="4 5" key="1">
    <citation type="submission" date="2016-02" db="EMBL/GenBank/DDBJ databases">
        <title>Draft genome sequence of Thermodesulfatator sp. S606.</title>
        <authorList>
            <person name="Lai Q."/>
            <person name="Cao J."/>
            <person name="Dupont S."/>
            <person name="Shao Z."/>
            <person name="Jebbar M."/>
            <person name="Alain K."/>
        </authorList>
    </citation>
    <scope>NUCLEOTIDE SEQUENCE [LARGE SCALE GENOMIC DNA]</scope>
    <source>
        <strain evidence="4 5">S606</strain>
    </source>
</reference>
<feature type="transmembrane region" description="Helical" evidence="2">
    <location>
        <begin position="17"/>
        <end position="35"/>
    </location>
</feature>
<feature type="coiled-coil region" evidence="1">
    <location>
        <begin position="120"/>
        <end position="193"/>
    </location>
</feature>
<name>A0A177E7C8_9BACT</name>
<gene>
    <name evidence="4" type="ORF">TH606_04795</name>
</gene>
<keyword evidence="2" id="KW-1133">Transmembrane helix</keyword>
<evidence type="ECO:0000313" key="4">
    <source>
        <dbReference type="EMBL" id="OAG27853.1"/>
    </source>
</evidence>
<keyword evidence="1" id="KW-0175">Coiled coil</keyword>
<evidence type="ECO:0000313" key="5">
    <source>
        <dbReference type="Proteomes" id="UP000076964"/>
    </source>
</evidence>
<protein>
    <recommendedName>
        <fullName evidence="3">DUF4398 domain-containing protein</fullName>
    </recommendedName>
</protein>
<dbReference type="AlphaFoldDB" id="A0A177E7C8"/>
<keyword evidence="5" id="KW-1185">Reference proteome</keyword>
<dbReference type="OrthoDB" id="9901755at2"/>
<dbReference type="Gene3D" id="1.20.1270.390">
    <property type="match status" value="1"/>
</dbReference>
<dbReference type="Pfam" id="PF14346">
    <property type="entry name" value="DUF4398"/>
    <property type="match status" value="1"/>
</dbReference>
<proteinExistence type="predicted"/>
<dbReference type="InterPro" id="IPR025511">
    <property type="entry name" value="DUF4398"/>
</dbReference>
<evidence type="ECO:0000256" key="2">
    <source>
        <dbReference type="SAM" id="Phobius"/>
    </source>
</evidence>
<dbReference type="EMBL" id="LSFI01000018">
    <property type="protein sequence ID" value="OAG27853.1"/>
    <property type="molecule type" value="Genomic_DNA"/>
</dbReference>
<evidence type="ECO:0000256" key="1">
    <source>
        <dbReference type="SAM" id="Coils"/>
    </source>
</evidence>
<feature type="domain" description="DUF4398" evidence="3">
    <location>
        <begin position="63"/>
        <end position="136"/>
    </location>
</feature>
<accession>A0A177E7C8</accession>
<dbReference type="RefSeq" id="WP_068541783.1">
    <property type="nucleotide sequence ID" value="NZ_LSFI01000018.1"/>
</dbReference>
<evidence type="ECO:0000259" key="3">
    <source>
        <dbReference type="Pfam" id="PF14346"/>
    </source>
</evidence>
<keyword evidence="2" id="KW-0472">Membrane</keyword>
<organism evidence="4 5">
    <name type="scientific">Thermodesulfatator autotrophicus</name>
    <dbReference type="NCBI Taxonomy" id="1795632"/>
    <lineage>
        <taxon>Bacteria</taxon>
        <taxon>Pseudomonadati</taxon>
        <taxon>Thermodesulfobacteriota</taxon>
        <taxon>Thermodesulfobacteria</taxon>
        <taxon>Thermodesulfobacteriales</taxon>
        <taxon>Thermodesulfatatoraceae</taxon>
        <taxon>Thermodesulfatator</taxon>
    </lineage>
</organism>